<reference evidence="3 4" key="1">
    <citation type="submission" date="2016-05" db="EMBL/GenBank/DDBJ databases">
        <title>Genome sequencing reveals origins of a unique bacterial endosymbiosis in the earliest lineages of terrestrial Fungi.</title>
        <authorList>
            <consortium name="DOE Joint Genome Institute"/>
            <person name="Uehling J."/>
            <person name="Gryganskyi A."/>
            <person name="Hameed K."/>
            <person name="Tschaplinski T."/>
            <person name="Misztal P."/>
            <person name="Wu S."/>
            <person name="Desiro A."/>
            <person name="Vande Pol N."/>
            <person name="Du Z.-Y."/>
            <person name="Zienkiewicz A."/>
            <person name="Zienkiewicz K."/>
            <person name="Morin E."/>
            <person name="Tisserant E."/>
            <person name="Splivallo R."/>
            <person name="Hainaut M."/>
            <person name="Henrissat B."/>
            <person name="Ohm R."/>
            <person name="Kuo A."/>
            <person name="Yan J."/>
            <person name="Lipzen A."/>
            <person name="Nolan M."/>
            <person name="Labutti K."/>
            <person name="Barry K."/>
            <person name="Goldstein A."/>
            <person name="Labbe J."/>
            <person name="Schadt C."/>
            <person name="Tuskan G."/>
            <person name="Grigoriev I."/>
            <person name="Martin F."/>
            <person name="Vilgalys R."/>
            <person name="Bonito G."/>
        </authorList>
    </citation>
    <scope>NUCLEOTIDE SEQUENCE [LARGE SCALE GENOMIC DNA]</scope>
    <source>
        <strain evidence="3 4">AG-77</strain>
    </source>
</reference>
<dbReference type="GO" id="GO:0006801">
    <property type="term" value="P:superoxide metabolic process"/>
    <property type="evidence" value="ECO:0007669"/>
    <property type="project" value="InterPro"/>
</dbReference>
<dbReference type="OrthoDB" id="159229at2759"/>
<feature type="domain" description="Superoxide dismutase copper/zinc binding" evidence="2">
    <location>
        <begin position="76"/>
        <end position="166"/>
    </location>
</feature>
<dbReference type="Gene3D" id="2.60.40.200">
    <property type="entry name" value="Superoxide dismutase, copper/zinc binding domain"/>
    <property type="match status" value="1"/>
</dbReference>
<dbReference type="InterPro" id="IPR036423">
    <property type="entry name" value="SOD-like_Cu/Zn_dom_sf"/>
</dbReference>
<dbReference type="STRING" id="1314771.A0A197JVA9"/>
<keyword evidence="1" id="KW-0732">Signal</keyword>
<evidence type="ECO:0000313" key="3">
    <source>
        <dbReference type="EMBL" id="OAQ28229.1"/>
    </source>
</evidence>
<feature type="chain" id="PRO_5008276289" description="Superoxide dismutase copper/zinc binding domain-containing protein" evidence="1">
    <location>
        <begin position="19"/>
        <end position="222"/>
    </location>
</feature>
<organism evidence="3 4">
    <name type="scientific">Linnemannia elongata AG-77</name>
    <dbReference type="NCBI Taxonomy" id="1314771"/>
    <lineage>
        <taxon>Eukaryota</taxon>
        <taxon>Fungi</taxon>
        <taxon>Fungi incertae sedis</taxon>
        <taxon>Mucoromycota</taxon>
        <taxon>Mortierellomycotina</taxon>
        <taxon>Mortierellomycetes</taxon>
        <taxon>Mortierellales</taxon>
        <taxon>Mortierellaceae</taxon>
        <taxon>Linnemannia</taxon>
    </lineage>
</organism>
<evidence type="ECO:0000259" key="2">
    <source>
        <dbReference type="Pfam" id="PF00080"/>
    </source>
</evidence>
<dbReference type="InterPro" id="IPR053257">
    <property type="entry name" value="Cu-only_SOD"/>
</dbReference>
<dbReference type="Proteomes" id="UP000078512">
    <property type="component" value="Unassembled WGS sequence"/>
</dbReference>
<sequence length="222" mass="22617">MLFKSAATLLAFAGLVAAQGTPSTELKHGYANVTNLNGDMVINFTFDKVEGGMNITLTGIKGLSTSVAIDKAAGFQYHVHVKPVGPNYGCMATEGHLNPFNGSLPCNKANLTACEIGDLAGKHGNIVPTEDGTFPTISYIDTQLSFTEPANGALVGRSIVIHNNGTRVACGNLVVDGYTAPAANGTSTGAATNPTATGKNSAAKLVGSAALTGVVALFMMAL</sequence>
<dbReference type="PANTHER" id="PTHR20910">
    <property type="entry name" value="AGAP001623-PA"/>
    <property type="match status" value="1"/>
</dbReference>
<gene>
    <name evidence="3" type="ORF">K457DRAFT_138896</name>
</gene>
<name>A0A197JVA9_9FUNG</name>
<dbReference type="Pfam" id="PF00080">
    <property type="entry name" value="Sod_Cu"/>
    <property type="match status" value="1"/>
</dbReference>
<dbReference type="PANTHER" id="PTHR20910:SF1">
    <property type="entry name" value="SUPEROXIDE DISMUTASE COPPER_ZINC BINDING DOMAIN-CONTAINING PROTEIN"/>
    <property type="match status" value="1"/>
</dbReference>
<evidence type="ECO:0000256" key="1">
    <source>
        <dbReference type="SAM" id="SignalP"/>
    </source>
</evidence>
<feature type="signal peptide" evidence="1">
    <location>
        <begin position="1"/>
        <end position="18"/>
    </location>
</feature>
<dbReference type="AlphaFoldDB" id="A0A197JVA9"/>
<proteinExistence type="predicted"/>
<dbReference type="GO" id="GO:0046872">
    <property type="term" value="F:metal ion binding"/>
    <property type="evidence" value="ECO:0007669"/>
    <property type="project" value="InterPro"/>
</dbReference>
<protein>
    <recommendedName>
        <fullName evidence="2">Superoxide dismutase copper/zinc binding domain-containing protein</fullName>
    </recommendedName>
</protein>
<dbReference type="EMBL" id="KV442050">
    <property type="protein sequence ID" value="OAQ28229.1"/>
    <property type="molecule type" value="Genomic_DNA"/>
</dbReference>
<dbReference type="SUPFAM" id="SSF49329">
    <property type="entry name" value="Cu,Zn superoxide dismutase-like"/>
    <property type="match status" value="1"/>
</dbReference>
<evidence type="ECO:0000313" key="4">
    <source>
        <dbReference type="Proteomes" id="UP000078512"/>
    </source>
</evidence>
<keyword evidence="4" id="KW-1185">Reference proteome</keyword>
<dbReference type="InterPro" id="IPR001424">
    <property type="entry name" value="SOD_Cu_Zn_dom"/>
</dbReference>
<accession>A0A197JVA9</accession>